<accession>A0ABN9WPJ2</accession>
<reference evidence="1" key="1">
    <citation type="submission" date="2023-10" db="EMBL/GenBank/DDBJ databases">
        <authorList>
            <person name="Chen Y."/>
            <person name="Shah S."/>
            <person name="Dougan E. K."/>
            <person name="Thang M."/>
            <person name="Chan C."/>
        </authorList>
    </citation>
    <scope>NUCLEOTIDE SEQUENCE [LARGE SCALE GENOMIC DNA]</scope>
</reference>
<sequence>MEGPVDGAQLMAVYGIDEKALMALQKLAPERQSECLQKLQEGINSGKVRNASAFLIGIVTGPDALGIDDRARAMLNELPKPMQVELLNKLRMAVDVQNPSAWLISAVIKAKKTVGLAGMGGMMGMMAGGQMLGMGGNGMLGAQMMFGKMGGPRMGGMMARASPYGSPPQTTGSVPSNPEALQQVMVIIDEKARTLLQQLPEEKQVELASFLQARIQGGTVMNPSGWMVKSCLAAGAKSESIPGGNPRAMGGGSMGMGCNPMGMGGGMMGMTGTGSMGSMGGCSPAQSVRSATASPTVPQMPQAVPMVMMILDDKAKTLLQQLPYEKQVDLASFLQQKMQVGGIKNPSAWMAKSCLAAGARTESDAAGFGAGSLIGH</sequence>
<dbReference type="EMBL" id="CAUYUJ010019092">
    <property type="protein sequence ID" value="CAK0888548.1"/>
    <property type="molecule type" value="Genomic_DNA"/>
</dbReference>
<evidence type="ECO:0000313" key="1">
    <source>
        <dbReference type="EMBL" id="CAK0888548.1"/>
    </source>
</evidence>
<keyword evidence="2" id="KW-1185">Reference proteome</keyword>
<evidence type="ECO:0008006" key="3">
    <source>
        <dbReference type="Google" id="ProtNLM"/>
    </source>
</evidence>
<name>A0ABN9WPJ2_9DINO</name>
<protein>
    <recommendedName>
        <fullName evidence="3">Cleavage stimulation factor subunit 2</fullName>
    </recommendedName>
</protein>
<evidence type="ECO:0000313" key="2">
    <source>
        <dbReference type="Proteomes" id="UP001189429"/>
    </source>
</evidence>
<comment type="caution">
    <text evidence="1">The sequence shown here is derived from an EMBL/GenBank/DDBJ whole genome shotgun (WGS) entry which is preliminary data.</text>
</comment>
<organism evidence="1 2">
    <name type="scientific">Prorocentrum cordatum</name>
    <dbReference type="NCBI Taxonomy" id="2364126"/>
    <lineage>
        <taxon>Eukaryota</taxon>
        <taxon>Sar</taxon>
        <taxon>Alveolata</taxon>
        <taxon>Dinophyceae</taxon>
        <taxon>Prorocentrales</taxon>
        <taxon>Prorocentraceae</taxon>
        <taxon>Prorocentrum</taxon>
    </lineage>
</organism>
<dbReference type="Proteomes" id="UP001189429">
    <property type="component" value="Unassembled WGS sequence"/>
</dbReference>
<proteinExistence type="predicted"/>
<gene>
    <name evidence="1" type="ORF">PCOR1329_LOCUS69319</name>
</gene>